<keyword evidence="3" id="KW-1185">Reference proteome</keyword>
<gene>
    <name evidence="2" type="ORF">IPOD504_LOCUS2504</name>
</gene>
<dbReference type="Proteomes" id="UP000837857">
    <property type="component" value="Chromosome 12"/>
</dbReference>
<accession>A0ABN8HTU9</accession>
<feature type="region of interest" description="Disordered" evidence="1">
    <location>
        <begin position="125"/>
        <end position="144"/>
    </location>
</feature>
<dbReference type="EMBL" id="OW152824">
    <property type="protein sequence ID" value="CAH2040348.1"/>
    <property type="molecule type" value="Genomic_DNA"/>
</dbReference>
<sequence length="266" mass="28756">MGDRDGGALSVSDGVLKRRIDFRVARQAEPISRCGPCEVVRRRSALLQLGPVVRGVRVTSGGRRRREAAVQKRWGRGGGGPAPCPPLSSVAAVHAHRTQFSRAQREGSTRGARADRLLYRVSGAQRTVHSSAGTSPPPRSTPPPPWVAFDRCIGRDSAPLPPKTHHCACIRRAKRTSVVDGRAVRKAEDVSSVAGHMATGGHIRDAIKATLVALIRPRRSLSFPTRVHDCTYTVDENGNITAYEMRWSAVRECVMQAASGTHGAVR</sequence>
<proteinExistence type="predicted"/>
<evidence type="ECO:0000313" key="3">
    <source>
        <dbReference type="Proteomes" id="UP000837857"/>
    </source>
</evidence>
<organism evidence="2 3">
    <name type="scientific">Iphiclides podalirius</name>
    <name type="common">scarce swallowtail</name>
    <dbReference type="NCBI Taxonomy" id="110791"/>
    <lineage>
        <taxon>Eukaryota</taxon>
        <taxon>Metazoa</taxon>
        <taxon>Ecdysozoa</taxon>
        <taxon>Arthropoda</taxon>
        <taxon>Hexapoda</taxon>
        <taxon>Insecta</taxon>
        <taxon>Pterygota</taxon>
        <taxon>Neoptera</taxon>
        <taxon>Endopterygota</taxon>
        <taxon>Lepidoptera</taxon>
        <taxon>Glossata</taxon>
        <taxon>Ditrysia</taxon>
        <taxon>Papilionoidea</taxon>
        <taxon>Papilionidae</taxon>
        <taxon>Papilioninae</taxon>
        <taxon>Iphiclides</taxon>
    </lineage>
</organism>
<feature type="compositionally biased region" description="Pro residues" evidence="1">
    <location>
        <begin position="135"/>
        <end position="144"/>
    </location>
</feature>
<reference evidence="2" key="1">
    <citation type="submission" date="2022-03" db="EMBL/GenBank/DDBJ databases">
        <authorList>
            <person name="Martin H S."/>
        </authorList>
    </citation>
    <scope>NUCLEOTIDE SEQUENCE</scope>
</reference>
<evidence type="ECO:0000313" key="2">
    <source>
        <dbReference type="EMBL" id="CAH2040348.1"/>
    </source>
</evidence>
<evidence type="ECO:0000256" key="1">
    <source>
        <dbReference type="SAM" id="MobiDB-lite"/>
    </source>
</evidence>
<protein>
    <submittedName>
        <fullName evidence="2">Uncharacterized protein</fullName>
    </submittedName>
</protein>
<feature type="non-terminal residue" evidence="2">
    <location>
        <position position="266"/>
    </location>
</feature>
<name>A0ABN8HTU9_9NEOP</name>